<dbReference type="KEGG" id="ccin:107264086"/>
<gene>
    <name evidence="7" type="primary">LOC107264086</name>
</gene>
<keyword evidence="4" id="KW-0496">Mitochondrion</keyword>
<dbReference type="GO" id="GO:0033617">
    <property type="term" value="P:mitochondrial respiratory chain complex IV assembly"/>
    <property type="evidence" value="ECO:0007669"/>
    <property type="project" value="TreeGrafter"/>
</dbReference>
<dbReference type="InterPro" id="IPR031568">
    <property type="entry name" value="Pet117"/>
</dbReference>
<sequence>MSFVSKVVLASCCIASVGIIGYVHYKQQYDRDQLRQGVIRDIERQQRQKIQNIYELRQQEELTKKLRKQEMNTETT</sequence>
<keyword evidence="5" id="KW-0472">Membrane</keyword>
<proteinExistence type="inferred from homology"/>
<keyword evidence="5" id="KW-0812">Transmembrane</keyword>
<protein>
    <submittedName>
        <fullName evidence="7">Protein PET117 homolog, mitochondrial</fullName>
    </submittedName>
</protein>
<evidence type="ECO:0000256" key="5">
    <source>
        <dbReference type="SAM" id="Phobius"/>
    </source>
</evidence>
<keyword evidence="6" id="KW-1185">Reference proteome</keyword>
<accession>A0AAJ7BJF6</accession>
<evidence type="ECO:0000256" key="1">
    <source>
        <dbReference type="ARBA" id="ARBA00004173"/>
    </source>
</evidence>
<name>A0AAJ7BJF6_CEPCN</name>
<dbReference type="CTD" id="100303755"/>
<organism evidence="6 7">
    <name type="scientific">Cephus cinctus</name>
    <name type="common">Wheat stem sawfly</name>
    <dbReference type="NCBI Taxonomy" id="211228"/>
    <lineage>
        <taxon>Eukaryota</taxon>
        <taxon>Metazoa</taxon>
        <taxon>Ecdysozoa</taxon>
        <taxon>Arthropoda</taxon>
        <taxon>Hexapoda</taxon>
        <taxon>Insecta</taxon>
        <taxon>Pterygota</taxon>
        <taxon>Neoptera</taxon>
        <taxon>Endopterygota</taxon>
        <taxon>Hymenoptera</taxon>
        <taxon>Cephoidea</taxon>
        <taxon>Cephidae</taxon>
        <taxon>Cephus</taxon>
    </lineage>
</organism>
<dbReference type="Pfam" id="PF15786">
    <property type="entry name" value="PET117"/>
    <property type="match status" value="1"/>
</dbReference>
<dbReference type="RefSeq" id="XP_015587447.1">
    <property type="nucleotide sequence ID" value="XM_015731961.2"/>
</dbReference>
<keyword evidence="5" id="KW-1133">Transmembrane helix</keyword>
<evidence type="ECO:0000256" key="3">
    <source>
        <dbReference type="ARBA" id="ARBA00022946"/>
    </source>
</evidence>
<evidence type="ECO:0000313" key="6">
    <source>
        <dbReference type="Proteomes" id="UP000694920"/>
    </source>
</evidence>
<keyword evidence="3" id="KW-0809">Transit peptide</keyword>
<feature type="transmembrane region" description="Helical" evidence="5">
    <location>
        <begin position="6"/>
        <end position="25"/>
    </location>
</feature>
<dbReference type="GO" id="GO:0005739">
    <property type="term" value="C:mitochondrion"/>
    <property type="evidence" value="ECO:0007669"/>
    <property type="project" value="UniProtKB-SubCell"/>
</dbReference>
<evidence type="ECO:0000313" key="7">
    <source>
        <dbReference type="RefSeq" id="XP_015587447.1"/>
    </source>
</evidence>
<dbReference type="PANTHER" id="PTHR28163">
    <property type="entry name" value="PROTEIN PET117 HOMOLOG, MITOCHONDRIAL"/>
    <property type="match status" value="1"/>
</dbReference>
<evidence type="ECO:0000256" key="4">
    <source>
        <dbReference type="ARBA" id="ARBA00023128"/>
    </source>
</evidence>
<dbReference type="AlphaFoldDB" id="A0AAJ7BJF6"/>
<dbReference type="Proteomes" id="UP000694920">
    <property type="component" value="Unplaced"/>
</dbReference>
<dbReference type="PANTHER" id="PTHR28163:SF1">
    <property type="entry name" value="PROTEIN PET117 HOMOLOG, MITOCHONDRIAL"/>
    <property type="match status" value="1"/>
</dbReference>
<comment type="similarity">
    <text evidence="2">Belongs to the PET117 family.</text>
</comment>
<dbReference type="GeneID" id="107264086"/>
<evidence type="ECO:0000256" key="2">
    <source>
        <dbReference type="ARBA" id="ARBA00008197"/>
    </source>
</evidence>
<comment type="subcellular location">
    <subcellularLocation>
        <location evidence="1">Mitochondrion</location>
    </subcellularLocation>
</comment>
<reference evidence="7" key="1">
    <citation type="submission" date="2025-08" db="UniProtKB">
        <authorList>
            <consortium name="RefSeq"/>
        </authorList>
    </citation>
    <scope>IDENTIFICATION</scope>
</reference>